<evidence type="ECO:0000313" key="6">
    <source>
        <dbReference type="Proteomes" id="UP000325672"/>
    </source>
</evidence>
<evidence type="ECO:0000256" key="1">
    <source>
        <dbReference type="ARBA" id="ARBA00022598"/>
    </source>
</evidence>
<name>A0A5N6T517_ASPPS</name>
<reference evidence="5 6" key="1">
    <citation type="submission" date="2019-04" db="EMBL/GenBank/DDBJ databases">
        <title>Friends and foes A comparative genomics study of 23 Aspergillus species from section Flavi.</title>
        <authorList>
            <consortium name="DOE Joint Genome Institute"/>
            <person name="Kjaerbolling I."/>
            <person name="Vesth T."/>
            <person name="Frisvad J.C."/>
            <person name="Nybo J.L."/>
            <person name="Theobald S."/>
            <person name="Kildgaard S."/>
            <person name="Isbrandt T."/>
            <person name="Kuo A."/>
            <person name="Sato A."/>
            <person name="Lyhne E.K."/>
            <person name="Kogle M.E."/>
            <person name="Wiebenga A."/>
            <person name="Kun R.S."/>
            <person name="Lubbers R.J."/>
            <person name="Makela M.R."/>
            <person name="Barry K."/>
            <person name="Chovatia M."/>
            <person name="Clum A."/>
            <person name="Daum C."/>
            <person name="Haridas S."/>
            <person name="He G."/>
            <person name="LaButti K."/>
            <person name="Lipzen A."/>
            <person name="Mondo S."/>
            <person name="Riley R."/>
            <person name="Salamov A."/>
            <person name="Simmons B.A."/>
            <person name="Magnuson J.K."/>
            <person name="Henrissat B."/>
            <person name="Mortensen U.H."/>
            <person name="Larsen T.O."/>
            <person name="Devries R.P."/>
            <person name="Grigoriev I.V."/>
            <person name="Machida M."/>
            <person name="Baker S.E."/>
            <person name="Andersen M.R."/>
        </authorList>
    </citation>
    <scope>NUCLEOTIDE SEQUENCE [LARGE SCALE GENOMIC DNA]</scope>
    <source>
        <strain evidence="5 6">CBS 117625</strain>
    </source>
</reference>
<gene>
    <name evidence="5" type="ORF">BDV38DRAFT_268588</name>
</gene>
<dbReference type="SMART" id="SM01230">
    <property type="entry name" value="Gln-synt_C"/>
    <property type="match status" value="1"/>
</dbReference>
<dbReference type="PROSITE" id="PS51987">
    <property type="entry name" value="GS_CATALYTIC"/>
    <property type="match status" value="1"/>
</dbReference>
<dbReference type="PANTHER" id="PTHR43785:SF2">
    <property type="entry name" value="TYPE-1 GLUTAMINE SYNTHETASE 1"/>
    <property type="match status" value="1"/>
</dbReference>
<protein>
    <recommendedName>
        <fullName evidence="4">GS catalytic domain-containing protein</fullName>
    </recommendedName>
</protein>
<dbReference type="Gene3D" id="3.30.590.10">
    <property type="entry name" value="Glutamine synthetase/guanido kinase, catalytic domain"/>
    <property type="match status" value="1"/>
</dbReference>
<accession>A0A5N6T517</accession>
<dbReference type="GeneID" id="43641014"/>
<proteinExistence type="inferred from homology"/>
<comment type="similarity">
    <text evidence="2 3">Belongs to the glutamine synthetase family.</text>
</comment>
<evidence type="ECO:0000313" key="5">
    <source>
        <dbReference type="EMBL" id="KAE8141339.1"/>
    </source>
</evidence>
<dbReference type="RefSeq" id="XP_031917402.1">
    <property type="nucleotide sequence ID" value="XM_032056804.1"/>
</dbReference>
<dbReference type="InterPro" id="IPR014746">
    <property type="entry name" value="Gln_synth/guanido_kin_cat_dom"/>
</dbReference>
<keyword evidence="6" id="KW-1185">Reference proteome</keyword>
<dbReference type="GO" id="GO:0004356">
    <property type="term" value="F:glutamine synthetase activity"/>
    <property type="evidence" value="ECO:0007669"/>
    <property type="project" value="InterPro"/>
</dbReference>
<evidence type="ECO:0000256" key="3">
    <source>
        <dbReference type="RuleBase" id="RU000384"/>
    </source>
</evidence>
<dbReference type="AlphaFoldDB" id="A0A5N6T517"/>
<dbReference type="OrthoDB" id="3364440at2759"/>
<evidence type="ECO:0000256" key="2">
    <source>
        <dbReference type="PROSITE-ProRule" id="PRU01331"/>
    </source>
</evidence>
<evidence type="ECO:0000259" key="4">
    <source>
        <dbReference type="PROSITE" id="PS51987"/>
    </source>
</evidence>
<dbReference type="SUPFAM" id="SSF55931">
    <property type="entry name" value="Glutamine synthetase/guanido kinase"/>
    <property type="match status" value="1"/>
</dbReference>
<dbReference type="Proteomes" id="UP000325672">
    <property type="component" value="Unassembled WGS sequence"/>
</dbReference>
<dbReference type="Pfam" id="PF00120">
    <property type="entry name" value="Gln-synt_C"/>
    <property type="match status" value="2"/>
</dbReference>
<dbReference type="InterPro" id="IPR008146">
    <property type="entry name" value="Gln_synth_cat_dom"/>
</dbReference>
<dbReference type="EMBL" id="ML743558">
    <property type="protein sequence ID" value="KAE8141339.1"/>
    <property type="molecule type" value="Genomic_DNA"/>
</dbReference>
<sequence>MQQPHVHCSLFSAKNASLVRPEIVIREARQKNTELRFVRFQWQDHSGILRGRVVPIERCLRLAVEKKLTSMRTGSPSCASGAWYATVMCGVVRTMPDQRRPNYGLYPRCALARVMRKAAHGHDLNLLVGFEVEFEIMKTSGDNSIIPHINSLGRFAIGGLREPWFAQVEECIDELLDAGVGIQSFHTEGRRGQYEISLDPLPPLQAVDELVLVHDRMKRVFSRHGYIATVCPKPVAGRRQAIGQHTHISVHPPHCESSFLAGMLNRLGSLSGDLVAWGTQDREVPIRKMSPGHWEIRCVDATANMYLTLASILSAGILGLIGQEPLAWPDTSLLQEGVNMSYAEPVYLPRTLDVALDLLEANADEL</sequence>
<dbReference type="PANTHER" id="PTHR43785">
    <property type="entry name" value="GAMMA-GLUTAMYLPUTRESCINE SYNTHETASE"/>
    <property type="match status" value="1"/>
</dbReference>
<keyword evidence="1" id="KW-0436">Ligase</keyword>
<feature type="domain" description="GS catalytic" evidence="4">
    <location>
        <begin position="107"/>
        <end position="366"/>
    </location>
</feature>
<organism evidence="5 6">
    <name type="scientific">Aspergillus pseudotamarii</name>
    <dbReference type="NCBI Taxonomy" id="132259"/>
    <lineage>
        <taxon>Eukaryota</taxon>
        <taxon>Fungi</taxon>
        <taxon>Dikarya</taxon>
        <taxon>Ascomycota</taxon>
        <taxon>Pezizomycotina</taxon>
        <taxon>Eurotiomycetes</taxon>
        <taxon>Eurotiomycetidae</taxon>
        <taxon>Eurotiales</taxon>
        <taxon>Aspergillaceae</taxon>
        <taxon>Aspergillus</taxon>
        <taxon>Aspergillus subgen. Circumdati</taxon>
    </lineage>
</organism>